<dbReference type="GO" id="GO:0005886">
    <property type="term" value="C:plasma membrane"/>
    <property type="evidence" value="ECO:0007669"/>
    <property type="project" value="UniProtKB-SubCell"/>
</dbReference>
<evidence type="ECO:0000256" key="1">
    <source>
        <dbReference type="ARBA" id="ARBA00004651"/>
    </source>
</evidence>
<accession>K1TEL6</accession>
<dbReference type="GO" id="GO:0022857">
    <property type="term" value="F:transmembrane transporter activity"/>
    <property type="evidence" value="ECO:0007669"/>
    <property type="project" value="TreeGrafter"/>
</dbReference>
<evidence type="ECO:0000256" key="2">
    <source>
        <dbReference type="ARBA" id="ARBA00022475"/>
    </source>
</evidence>
<feature type="transmembrane region" description="Helical" evidence="7">
    <location>
        <begin position="88"/>
        <end position="109"/>
    </location>
</feature>
<gene>
    <name evidence="9" type="ORF">LEA_08883</name>
</gene>
<dbReference type="EMBL" id="AJWY01005939">
    <property type="protein sequence ID" value="EKC68258.1"/>
    <property type="molecule type" value="Genomic_DNA"/>
</dbReference>
<evidence type="ECO:0000256" key="6">
    <source>
        <dbReference type="ARBA" id="ARBA00038076"/>
    </source>
</evidence>
<reference evidence="9" key="1">
    <citation type="journal article" date="2013" name="Environ. Microbiol.">
        <title>Microbiota from the distal guts of lean and obese adolescents exhibit partial functional redundancy besides clear differences in community structure.</title>
        <authorList>
            <person name="Ferrer M."/>
            <person name="Ruiz A."/>
            <person name="Lanza F."/>
            <person name="Haange S.B."/>
            <person name="Oberbach A."/>
            <person name="Till H."/>
            <person name="Bargiela R."/>
            <person name="Campoy C."/>
            <person name="Segura M.T."/>
            <person name="Richter M."/>
            <person name="von Bergen M."/>
            <person name="Seifert J."/>
            <person name="Suarez A."/>
        </authorList>
    </citation>
    <scope>NUCLEOTIDE SEQUENCE</scope>
</reference>
<feature type="domain" description="ABC3 transporter permease C-terminal" evidence="8">
    <location>
        <begin position="39"/>
        <end position="148"/>
    </location>
</feature>
<organism evidence="9">
    <name type="scientific">human gut metagenome</name>
    <dbReference type="NCBI Taxonomy" id="408170"/>
    <lineage>
        <taxon>unclassified sequences</taxon>
        <taxon>metagenomes</taxon>
        <taxon>organismal metagenomes</taxon>
    </lineage>
</organism>
<name>K1TEL6_9ZZZZ</name>
<comment type="similarity">
    <text evidence="6">Belongs to the ABC-4 integral membrane protein family.</text>
</comment>
<keyword evidence="3 7" id="KW-0812">Transmembrane</keyword>
<evidence type="ECO:0000256" key="7">
    <source>
        <dbReference type="SAM" id="Phobius"/>
    </source>
</evidence>
<dbReference type="AlphaFoldDB" id="K1TEL6"/>
<dbReference type="InterPro" id="IPR050250">
    <property type="entry name" value="Macrolide_Exporter_MacB"/>
</dbReference>
<dbReference type="PANTHER" id="PTHR30572">
    <property type="entry name" value="MEMBRANE COMPONENT OF TRANSPORTER-RELATED"/>
    <property type="match status" value="1"/>
</dbReference>
<keyword evidence="4 7" id="KW-1133">Transmembrane helix</keyword>
<sequence length="166" mass="18638">EAALNQLIDGNSDLVMETIKESITYYSGLQQLSFGVLLIVAVIVVCFSLINLVNTTITNFLSRRQEIGMLQAIGLSKKQLIKMLCYEGLMYSVFATLVTLVLGTGLGFLSVQVVVKTMNPYFYYSFPWLIVLIYLAILLIVQFTLISYTTGNLKKQSLVEQIRTME</sequence>
<evidence type="ECO:0000256" key="3">
    <source>
        <dbReference type="ARBA" id="ARBA00022692"/>
    </source>
</evidence>
<keyword evidence="2" id="KW-1003">Cell membrane</keyword>
<evidence type="ECO:0000256" key="5">
    <source>
        <dbReference type="ARBA" id="ARBA00023136"/>
    </source>
</evidence>
<evidence type="ECO:0000259" key="8">
    <source>
        <dbReference type="Pfam" id="PF02687"/>
    </source>
</evidence>
<evidence type="ECO:0000256" key="4">
    <source>
        <dbReference type="ARBA" id="ARBA00022989"/>
    </source>
</evidence>
<keyword evidence="5 7" id="KW-0472">Membrane</keyword>
<proteinExistence type="inferred from homology"/>
<dbReference type="Pfam" id="PF02687">
    <property type="entry name" value="FtsX"/>
    <property type="match status" value="1"/>
</dbReference>
<comment type="caution">
    <text evidence="9">The sequence shown here is derived from an EMBL/GenBank/DDBJ whole genome shotgun (WGS) entry which is preliminary data.</text>
</comment>
<dbReference type="PANTHER" id="PTHR30572:SF4">
    <property type="entry name" value="ABC TRANSPORTER PERMEASE YTRF"/>
    <property type="match status" value="1"/>
</dbReference>
<feature type="transmembrane region" description="Helical" evidence="7">
    <location>
        <begin position="121"/>
        <end position="146"/>
    </location>
</feature>
<feature type="transmembrane region" description="Helical" evidence="7">
    <location>
        <begin position="32"/>
        <end position="54"/>
    </location>
</feature>
<evidence type="ECO:0000313" key="9">
    <source>
        <dbReference type="EMBL" id="EKC68258.1"/>
    </source>
</evidence>
<comment type="subcellular location">
    <subcellularLocation>
        <location evidence="1">Cell membrane</location>
        <topology evidence="1">Multi-pass membrane protein</topology>
    </subcellularLocation>
</comment>
<feature type="non-terminal residue" evidence="9">
    <location>
        <position position="1"/>
    </location>
</feature>
<protein>
    <submittedName>
        <fullName evidence="9">Membrane protein containing DUF214, permase predicted</fullName>
    </submittedName>
</protein>
<dbReference type="InterPro" id="IPR003838">
    <property type="entry name" value="ABC3_permease_C"/>
</dbReference>